<dbReference type="Gene3D" id="3.40.50.2000">
    <property type="entry name" value="Glycogen Phosphorylase B"/>
    <property type="match status" value="1"/>
</dbReference>
<name>A0YBN4_9GAMM</name>
<dbReference type="PANTHER" id="PTHR45947:SF15">
    <property type="entry name" value="TEICHURONIC ACID BIOSYNTHESIS GLYCOSYLTRANSFERASE TUAC-RELATED"/>
    <property type="match status" value="1"/>
</dbReference>
<organism evidence="2 3">
    <name type="scientific">marine gamma proteobacterium HTCC2143</name>
    <dbReference type="NCBI Taxonomy" id="247633"/>
    <lineage>
        <taxon>Bacteria</taxon>
        <taxon>Pseudomonadati</taxon>
        <taxon>Pseudomonadota</taxon>
        <taxon>Gammaproteobacteria</taxon>
        <taxon>Cellvibrionales</taxon>
        <taxon>Spongiibacteraceae</taxon>
        <taxon>BD1-7 clade</taxon>
    </lineage>
</organism>
<dbReference type="PANTHER" id="PTHR45947">
    <property type="entry name" value="SULFOQUINOVOSYL TRANSFERASE SQD2"/>
    <property type="match status" value="1"/>
</dbReference>
<dbReference type="AlphaFoldDB" id="A0YBN4"/>
<dbReference type="EMBL" id="AAVT01000002">
    <property type="protein sequence ID" value="EAW31964.1"/>
    <property type="molecule type" value="Genomic_DNA"/>
</dbReference>
<accession>A0YBN4</accession>
<dbReference type="GO" id="GO:0016757">
    <property type="term" value="F:glycosyltransferase activity"/>
    <property type="evidence" value="ECO:0007669"/>
    <property type="project" value="TreeGrafter"/>
</dbReference>
<reference evidence="2 3" key="1">
    <citation type="journal article" date="2010" name="J. Bacteriol.">
        <title>Genome sequence of the oligotrophic marine Gammaproteobacterium HTCC2143, isolated from the Oregon Coast.</title>
        <authorList>
            <person name="Oh H.M."/>
            <person name="Kang I."/>
            <person name="Ferriera S."/>
            <person name="Giovannoni S.J."/>
            <person name="Cho J.C."/>
        </authorList>
    </citation>
    <scope>NUCLEOTIDE SEQUENCE [LARGE SCALE GENOMIC DNA]</scope>
    <source>
        <strain evidence="2 3">HTCC2143</strain>
    </source>
</reference>
<proteinExistence type="predicted"/>
<sequence>MLKHKGFNLSVEAARYLQSSHPDIHFCLLGDGPEREALETQAAVLSNVSFVGKVHNMGDWFSSANLLIHPSFSEGLGSVILEALGFHLPVIGSNVGGIPDIIEHGVSGLLCEKGNAKDIVDL</sequence>
<dbReference type="Pfam" id="PF00534">
    <property type="entry name" value="Glycos_transf_1"/>
    <property type="match status" value="1"/>
</dbReference>
<dbReference type="STRING" id="247633.GP2143_05920"/>
<evidence type="ECO:0000259" key="1">
    <source>
        <dbReference type="Pfam" id="PF00534"/>
    </source>
</evidence>
<keyword evidence="2" id="KW-0808">Transferase</keyword>
<evidence type="ECO:0000313" key="2">
    <source>
        <dbReference type="EMBL" id="EAW31964.1"/>
    </source>
</evidence>
<evidence type="ECO:0000313" key="3">
    <source>
        <dbReference type="Proteomes" id="UP000004931"/>
    </source>
</evidence>
<comment type="caution">
    <text evidence="2">The sequence shown here is derived from an EMBL/GenBank/DDBJ whole genome shotgun (WGS) entry which is preliminary data.</text>
</comment>
<dbReference type="InterPro" id="IPR050194">
    <property type="entry name" value="Glycosyltransferase_grp1"/>
</dbReference>
<feature type="domain" description="Glycosyl transferase family 1" evidence="1">
    <location>
        <begin position="3"/>
        <end position="121"/>
    </location>
</feature>
<gene>
    <name evidence="2" type="ORF">GP2143_05920</name>
</gene>
<protein>
    <submittedName>
        <fullName evidence="2">Glycosyltransferase</fullName>
    </submittedName>
</protein>
<dbReference type="InterPro" id="IPR001296">
    <property type="entry name" value="Glyco_trans_1"/>
</dbReference>
<dbReference type="eggNOG" id="COG0438">
    <property type="taxonomic scope" value="Bacteria"/>
</dbReference>
<keyword evidence="3" id="KW-1185">Reference proteome</keyword>
<dbReference type="Proteomes" id="UP000004931">
    <property type="component" value="Unassembled WGS sequence"/>
</dbReference>
<dbReference type="SUPFAM" id="SSF53756">
    <property type="entry name" value="UDP-Glycosyltransferase/glycogen phosphorylase"/>
    <property type="match status" value="1"/>
</dbReference>